<dbReference type="Gene3D" id="2.40.160.20">
    <property type="match status" value="1"/>
</dbReference>
<gene>
    <name evidence="2" type="ORF">GCM10011487_34960</name>
</gene>
<dbReference type="InterPro" id="IPR030820">
    <property type="entry name" value="OMP_myx_plus_Proteobacteria"/>
</dbReference>
<organism evidence="2 3">
    <name type="scientific">Steroidobacter agaridevorans</name>
    <dbReference type="NCBI Taxonomy" id="2695856"/>
    <lineage>
        <taxon>Bacteria</taxon>
        <taxon>Pseudomonadati</taxon>
        <taxon>Pseudomonadota</taxon>
        <taxon>Gammaproteobacteria</taxon>
        <taxon>Steroidobacterales</taxon>
        <taxon>Steroidobacteraceae</taxon>
        <taxon>Steroidobacter</taxon>
    </lineage>
</organism>
<evidence type="ECO:0008006" key="4">
    <source>
        <dbReference type="Google" id="ProtNLM"/>
    </source>
</evidence>
<feature type="region of interest" description="Disordered" evidence="1">
    <location>
        <begin position="27"/>
        <end position="56"/>
    </location>
</feature>
<evidence type="ECO:0000313" key="3">
    <source>
        <dbReference type="Proteomes" id="UP000445000"/>
    </source>
</evidence>
<name>A0A829YFW9_9GAMM</name>
<protein>
    <recommendedName>
        <fullName evidence="4">Outer membrane beta-barrel domain-containing protein</fullName>
    </recommendedName>
</protein>
<reference evidence="3" key="1">
    <citation type="submission" date="2020-01" db="EMBL/GenBank/DDBJ databases">
        <title>'Steroidobacter agaridevorans' sp. nov., agar-degrading bacteria isolated from rhizosphere soils.</title>
        <authorList>
            <person name="Ikenaga M."/>
            <person name="Kataoka M."/>
            <person name="Murouchi A."/>
            <person name="Katsuragi S."/>
            <person name="Sakai M."/>
        </authorList>
    </citation>
    <scope>NUCLEOTIDE SEQUENCE [LARGE SCALE GENOMIC DNA]</scope>
    <source>
        <strain evidence="3">YU21-B</strain>
    </source>
</reference>
<dbReference type="EMBL" id="BLJN01000003">
    <property type="protein sequence ID" value="GFE81496.1"/>
    <property type="molecule type" value="Genomic_DNA"/>
</dbReference>
<dbReference type="AlphaFoldDB" id="A0A829YFW9"/>
<comment type="caution">
    <text evidence="2">The sequence shown here is derived from an EMBL/GenBank/DDBJ whole genome shotgun (WGS) entry which is preliminary data.</text>
</comment>
<keyword evidence="3" id="KW-1185">Reference proteome</keyword>
<dbReference type="RefSeq" id="WP_161813139.1">
    <property type="nucleotide sequence ID" value="NZ_BLJN01000003.1"/>
</dbReference>
<proteinExistence type="predicted"/>
<evidence type="ECO:0000256" key="1">
    <source>
        <dbReference type="SAM" id="MobiDB-lite"/>
    </source>
</evidence>
<evidence type="ECO:0000313" key="2">
    <source>
        <dbReference type="EMBL" id="GFE81496.1"/>
    </source>
</evidence>
<sequence>MEVSRFRILFLSLLAVTVLPGCSLLGGRDDDRPEPLAPAANAEPLTGEPDQRPIIDPQVERREIRRSRIDTEDFELGGYVGIMSIEDFESNVVYGGRLAYHLTEDFFLEGTYGKSRAGRTSYENLAGQADLLNDDERDYSYYALSLGWNALPGEVFIGKNRAYNSAFYLVAGIGNTEFAGDDHFTVSGGFGYRVLPADWIAVHFDVRDHIFDSDLVGEKKIVNNLEAHLGLSIFF</sequence>
<dbReference type="Proteomes" id="UP000445000">
    <property type="component" value="Unassembled WGS sequence"/>
</dbReference>
<dbReference type="NCBIfam" id="TIGR04565">
    <property type="entry name" value="OMP_myx_plus"/>
    <property type="match status" value="1"/>
</dbReference>
<accession>A0A829YFW9</accession>